<feature type="signal peptide" evidence="14">
    <location>
        <begin position="1"/>
        <end position="24"/>
    </location>
</feature>
<comment type="similarity">
    <text evidence="2">Belongs to the TonB-dependent receptor family. Hemoglobin/haptoglobin binding protein subfamily.</text>
</comment>
<gene>
    <name evidence="17" type="ORF">EHSB41UT_00886</name>
</gene>
<evidence type="ECO:0000256" key="9">
    <source>
        <dbReference type="ARBA" id="ARBA00023170"/>
    </source>
</evidence>
<keyword evidence="4 11" id="KW-1134">Transmembrane beta strand</keyword>
<evidence type="ECO:0000256" key="6">
    <source>
        <dbReference type="ARBA" id="ARBA00022729"/>
    </source>
</evidence>
<evidence type="ECO:0000313" key="18">
    <source>
        <dbReference type="Proteomes" id="UP000196573"/>
    </source>
</evidence>
<keyword evidence="8 11" id="KW-0472">Membrane</keyword>
<accession>A0A1X7AGC5</accession>
<dbReference type="InterPro" id="IPR000531">
    <property type="entry name" value="Beta-barrel_TonB"/>
</dbReference>
<reference evidence="17 18" key="1">
    <citation type="submission" date="2017-03" db="EMBL/GenBank/DDBJ databases">
        <authorList>
            <person name="Afonso C.L."/>
            <person name="Miller P.J."/>
            <person name="Scott M.A."/>
            <person name="Spackman E."/>
            <person name="Goraichik I."/>
            <person name="Dimitrov K.M."/>
            <person name="Suarez D.L."/>
            <person name="Swayne D.E."/>
        </authorList>
    </citation>
    <scope>NUCLEOTIDE SEQUENCE [LARGE SCALE GENOMIC DNA]</scope>
    <source>
        <strain evidence="17">SB41UT1</strain>
    </source>
</reference>
<organism evidence="17 18">
    <name type="scientific">Parendozoicomonas haliclonae</name>
    <dbReference type="NCBI Taxonomy" id="1960125"/>
    <lineage>
        <taxon>Bacteria</taxon>
        <taxon>Pseudomonadati</taxon>
        <taxon>Pseudomonadota</taxon>
        <taxon>Gammaproteobacteria</taxon>
        <taxon>Oceanospirillales</taxon>
        <taxon>Endozoicomonadaceae</taxon>
        <taxon>Parendozoicomonas</taxon>
    </lineage>
</organism>
<dbReference type="InterPro" id="IPR012910">
    <property type="entry name" value="Plug_dom"/>
</dbReference>
<feature type="region of interest" description="Disordered" evidence="13">
    <location>
        <begin position="216"/>
        <end position="245"/>
    </location>
</feature>
<name>A0A1X7AGC5_9GAMM</name>
<dbReference type="EMBL" id="FWPT01000002">
    <property type="protein sequence ID" value="SMA38534.1"/>
    <property type="molecule type" value="Genomic_DNA"/>
</dbReference>
<dbReference type="GO" id="GO:0015344">
    <property type="term" value="F:siderophore uptake transmembrane transporter activity"/>
    <property type="evidence" value="ECO:0007669"/>
    <property type="project" value="TreeGrafter"/>
</dbReference>
<evidence type="ECO:0000256" key="10">
    <source>
        <dbReference type="ARBA" id="ARBA00023237"/>
    </source>
</evidence>
<evidence type="ECO:0000256" key="1">
    <source>
        <dbReference type="ARBA" id="ARBA00004571"/>
    </source>
</evidence>
<proteinExistence type="inferred from homology"/>
<evidence type="ECO:0000259" key="15">
    <source>
        <dbReference type="Pfam" id="PF00593"/>
    </source>
</evidence>
<evidence type="ECO:0000313" key="17">
    <source>
        <dbReference type="EMBL" id="SMA38534.1"/>
    </source>
</evidence>
<keyword evidence="9" id="KW-0675">Receptor</keyword>
<dbReference type="GO" id="GO:0009279">
    <property type="term" value="C:cell outer membrane"/>
    <property type="evidence" value="ECO:0007669"/>
    <property type="project" value="UniProtKB-SubCell"/>
</dbReference>
<feature type="domain" description="TonB-dependent receptor plug" evidence="16">
    <location>
        <begin position="50"/>
        <end position="162"/>
    </location>
</feature>
<dbReference type="InterPro" id="IPR039426">
    <property type="entry name" value="TonB-dep_rcpt-like"/>
</dbReference>
<feature type="domain" description="TonB-dependent receptor-like beta-barrel" evidence="15">
    <location>
        <begin position="289"/>
        <end position="693"/>
    </location>
</feature>
<dbReference type="Gene3D" id="2.40.170.20">
    <property type="entry name" value="TonB-dependent receptor, beta-barrel domain"/>
    <property type="match status" value="1"/>
</dbReference>
<dbReference type="PANTHER" id="PTHR30069:SF29">
    <property type="entry name" value="HEMOGLOBIN AND HEMOGLOBIN-HAPTOGLOBIN-BINDING PROTEIN 1-RELATED"/>
    <property type="match status" value="1"/>
</dbReference>
<dbReference type="InterPro" id="IPR011276">
    <property type="entry name" value="TonB_haem/Hb_rcpt"/>
</dbReference>
<protein>
    <submittedName>
        <fullName evidence="17">Putative hemoglobin and hemoglobin-haptoglobin-binding protein 1</fullName>
    </submittedName>
</protein>
<dbReference type="OrthoDB" id="9764669at2"/>
<keyword evidence="7 12" id="KW-0798">TonB box</keyword>
<feature type="chain" id="PRO_5012982175" evidence="14">
    <location>
        <begin position="25"/>
        <end position="732"/>
    </location>
</feature>
<dbReference type="PROSITE" id="PS52016">
    <property type="entry name" value="TONB_DEPENDENT_REC_3"/>
    <property type="match status" value="1"/>
</dbReference>
<dbReference type="NCBIfam" id="TIGR01785">
    <property type="entry name" value="TonB-hemin"/>
    <property type="match status" value="1"/>
</dbReference>
<keyword evidence="6 14" id="KW-0732">Signal</keyword>
<dbReference type="Proteomes" id="UP000196573">
    <property type="component" value="Unassembled WGS sequence"/>
</dbReference>
<dbReference type="InterPro" id="IPR010949">
    <property type="entry name" value="TonB_Hb/transfer/lactofer_rcpt"/>
</dbReference>
<dbReference type="InterPro" id="IPR037066">
    <property type="entry name" value="Plug_dom_sf"/>
</dbReference>
<sequence length="732" mass="79878">MSLPKPRSLSLLALAVMSASTAWAEQPVQNTSATMLNQVTVSATRTEKQLKDVAGAVSVIDSAQMEDQMVQNIRDLVRYEPGVQVGEGFRGGMSGFTIRGMSGNNVKVAVDGMDLPQSFSMEGAGNEFISATRNFVDPEALKAVEIVKGPASSLYGSDAIAGMVAFETKDPADLLKSSGDDSHASVKAGYASVNEGFTETISLANRSGKLETMMIHTRRDNKETDTNGGRNVKGSDRGQANPSESSLNSLLTKAQYQINDDHRIGFTGEVFDAVTDVEFKTGGIMDMISIDPTGKDTAKRYRVGFEHQWEADLALFDSLDWQVDLQQSETEMVTHQPRSNGHYREKVYSYEEKGIQLGAQFNKAVTFAGLEHNLVYGLNASHSKVDNDSWEYRPTEGSDPIDKRYVPETTAKKLGLFLQDDVQLTDRLNITAGIRYDEFSFDPDGTMFDSSAPGQKTDATKSEGDKVTGRIGTVYKMTDTLSAFAQFSQGFKAPDYMDMYYGTSKSGADIKANPDLKPEESNSFEVGLRGNYQMGSFEVATFINKYKNFIQEEIVGTNSANGNDIVQNMNVSKVDIKGIELRGDLWLDDAINAPEGTTLRGSLAWAEGENKDTGENLNSVAPLTAVIGLGYDAPSDIWGGEMAWTLVKGKSDSDVEGITEDNQFNPAGYGTVDMTAYYNVSEDLTLRAGLFNITDKQYWNLNDVDGLSATNSGLDRYAEPGRNVSVSMSYTF</sequence>
<keyword evidence="18" id="KW-1185">Reference proteome</keyword>
<evidence type="ECO:0000256" key="3">
    <source>
        <dbReference type="ARBA" id="ARBA00022448"/>
    </source>
</evidence>
<dbReference type="Pfam" id="PF00593">
    <property type="entry name" value="TonB_dep_Rec_b-barrel"/>
    <property type="match status" value="1"/>
</dbReference>
<evidence type="ECO:0000256" key="2">
    <source>
        <dbReference type="ARBA" id="ARBA00008143"/>
    </source>
</evidence>
<evidence type="ECO:0000256" key="12">
    <source>
        <dbReference type="RuleBase" id="RU003357"/>
    </source>
</evidence>
<dbReference type="CDD" id="cd01347">
    <property type="entry name" value="ligand_gated_channel"/>
    <property type="match status" value="1"/>
</dbReference>
<dbReference type="InterPro" id="IPR036942">
    <property type="entry name" value="Beta-barrel_TonB_sf"/>
</dbReference>
<keyword evidence="10 11" id="KW-0998">Cell outer membrane</keyword>
<dbReference type="PANTHER" id="PTHR30069">
    <property type="entry name" value="TONB-DEPENDENT OUTER MEMBRANE RECEPTOR"/>
    <property type="match status" value="1"/>
</dbReference>
<evidence type="ECO:0000256" key="11">
    <source>
        <dbReference type="PROSITE-ProRule" id="PRU01360"/>
    </source>
</evidence>
<evidence type="ECO:0000256" key="13">
    <source>
        <dbReference type="SAM" id="MobiDB-lite"/>
    </source>
</evidence>
<dbReference type="AlphaFoldDB" id="A0A1X7AGC5"/>
<dbReference type="GO" id="GO:0015232">
    <property type="term" value="F:heme transmembrane transporter activity"/>
    <property type="evidence" value="ECO:0007669"/>
    <property type="project" value="InterPro"/>
</dbReference>
<keyword evidence="3 11" id="KW-0813">Transport</keyword>
<dbReference type="SUPFAM" id="SSF56935">
    <property type="entry name" value="Porins"/>
    <property type="match status" value="1"/>
</dbReference>
<keyword evidence="5 11" id="KW-0812">Transmembrane</keyword>
<dbReference type="Gene3D" id="2.170.130.10">
    <property type="entry name" value="TonB-dependent receptor, plug domain"/>
    <property type="match status" value="1"/>
</dbReference>
<comment type="subcellular location">
    <subcellularLocation>
        <location evidence="1 11">Cell outer membrane</location>
        <topology evidence="1 11">Multi-pass membrane protein</topology>
    </subcellularLocation>
</comment>
<evidence type="ECO:0000259" key="16">
    <source>
        <dbReference type="Pfam" id="PF07715"/>
    </source>
</evidence>
<dbReference type="Pfam" id="PF07715">
    <property type="entry name" value="Plug"/>
    <property type="match status" value="1"/>
</dbReference>
<dbReference type="RefSeq" id="WP_087107303.1">
    <property type="nucleotide sequence ID" value="NZ_CBCSCN010000001.1"/>
</dbReference>
<evidence type="ECO:0000256" key="8">
    <source>
        <dbReference type="ARBA" id="ARBA00023136"/>
    </source>
</evidence>
<evidence type="ECO:0000256" key="7">
    <source>
        <dbReference type="ARBA" id="ARBA00023077"/>
    </source>
</evidence>
<evidence type="ECO:0000256" key="4">
    <source>
        <dbReference type="ARBA" id="ARBA00022452"/>
    </source>
</evidence>
<evidence type="ECO:0000256" key="14">
    <source>
        <dbReference type="SAM" id="SignalP"/>
    </source>
</evidence>
<dbReference type="GO" id="GO:0044718">
    <property type="term" value="P:siderophore transmembrane transport"/>
    <property type="evidence" value="ECO:0007669"/>
    <property type="project" value="TreeGrafter"/>
</dbReference>
<dbReference type="NCBIfam" id="TIGR01786">
    <property type="entry name" value="TonB-hemlactrns"/>
    <property type="match status" value="1"/>
</dbReference>
<evidence type="ECO:0000256" key="5">
    <source>
        <dbReference type="ARBA" id="ARBA00022692"/>
    </source>
</evidence>